<dbReference type="PANTHER" id="PTHR44873:SF1">
    <property type="entry name" value="DNAJ HOMOLOG SUBFAMILY C MEMBER 30, MITOCHONDRIAL"/>
    <property type="match status" value="1"/>
</dbReference>
<name>A0A6A5VB16_9PLEO</name>
<accession>A0A6A5VB16</accession>
<evidence type="ECO:0000313" key="3">
    <source>
        <dbReference type="EMBL" id="KAF1970477.1"/>
    </source>
</evidence>
<evidence type="ECO:0000259" key="2">
    <source>
        <dbReference type="PROSITE" id="PS50076"/>
    </source>
</evidence>
<dbReference type="PANTHER" id="PTHR44873">
    <property type="entry name" value="DNAJ HOMOLOG SUBFAMILY C MEMBER 30, MITOCHONDRIAL"/>
    <property type="match status" value="1"/>
</dbReference>
<dbReference type="CDD" id="cd06257">
    <property type="entry name" value="DnaJ"/>
    <property type="match status" value="1"/>
</dbReference>
<dbReference type="InterPro" id="IPR053025">
    <property type="entry name" value="Mito_ATP_Synthase-Asso"/>
</dbReference>
<dbReference type="PROSITE" id="PS50076">
    <property type="entry name" value="DNAJ_2"/>
    <property type="match status" value="1"/>
</dbReference>
<dbReference type="SMART" id="SM00271">
    <property type="entry name" value="DnaJ"/>
    <property type="match status" value="1"/>
</dbReference>
<dbReference type="Pfam" id="PF00226">
    <property type="entry name" value="DnaJ"/>
    <property type="match status" value="1"/>
</dbReference>
<dbReference type="InterPro" id="IPR036869">
    <property type="entry name" value="J_dom_sf"/>
</dbReference>
<keyword evidence="4" id="KW-1185">Reference proteome</keyword>
<reference evidence="3" key="1">
    <citation type="journal article" date="2020" name="Stud. Mycol.">
        <title>101 Dothideomycetes genomes: a test case for predicting lifestyles and emergence of pathogens.</title>
        <authorList>
            <person name="Haridas S."/>
            <person name="Albert R."/>
            <person name="Binder M."/>
            <person name="Bloem J."/>
            <person name="Labutti K."/>
            <person name="Salamov A."/>
            <person name="Andreopoulos B."/>
            <person name="Baker S."/>
            <person name="Barry K."/>
            <person name="Bills G."/>
            <person name="Bluhm B."/>
            <person name="Cannon C."/>
            <person name="Castanera R."/>
            <person name="Culley D."/>
            <person name="Daum C."/>
            <person name="Ezra D."/>
            <person name="Gonzalez J."/>
            <person name="Henrissat B."/>
            <person name="Kuo A."/>
            <person name="Liang C."/>
            <person name="Lipzen A."/>
            <person name="Lutzoni F."/>
            <person name="Magnuson J."/>
            <person name="Mondo S."/>
            <person name="Nolan M."/>
            <person name="Ohm R."/>
            <person name="Pangilinan J."/>
            <person name="Park H.-J."/>
            <person name="Ramirez L."/>
            <person name="Alfaro M."/>
            <person name="Sun H."/>
            <person name="Tritt A."/>
            <person name="Yoshinaga Y."/>
            <person name="Zwiers L.-H."/>
            <person name="Turgeon B."/>
            <person name="Goodwin S."/>
            <person name="Spatafora J."/>
            <person name="Crous P."/>
            <person name="Grigoriev I."/>
        </authorList>
    </citation>
    <scope>NUCLEOTIDE SEQUENCE</scope>
    <source>
        <strain evidence="3">CBS 107.79</strain>
    </source>
</reference>
<feature type="domain" description="J" evidence="2">
    <location>
        <begin position="58"/>
        <end position="123"/>
    </location>
</feature>
<dbReference type="AlphaFoldDB" id="A0A6A5VB16"/>
<feature type="region of interest" description="Disordered" evidence="1">
    <location>
        <begin position="111"/>
        <end position="233"/>
    </location>
</feature>
<sequence length="306" mass="33341">MPLQPRSLLPRRRTSALWICASCLARTSDGPSAIPLRRSASPFHSSATRPADAASSITHYDILELPPSASPAEIKRQFYTLSKKHHPDHNASDPDASTRFVAISEAYHTLSSPEKRAKYDAQISRSQGHSQGHSHGHTHWARSAHHAPSGSHFGSRPASGLNKKRSTFRGPPPSFYKAGGYGAHAGKRAEYAQHQHQHQHATRTEDTAGAGADSYGGFGEGYGPGQAGQGYGVPHFDDRRHKQMHDTVYEHISARRRRAREEEIPQEFDRGGMLANFLMVSGVVGIVAAATKLFSSSTEGNKKAEV</sequence>
<gene>
    <name evidence="3" type="ORF">BU23DRAFT_556697</name>
</gene>
<feature type="compositionally biased region" description="Basic residues" evidence="1">
    <location>
        <begin position="132"/>
        <end position="145"/>
    </location>
</feature>
<dbReference type="Gene3D" id="1.10.287.110">
    <property type="entry name" value="DnaJ domain"/>
    <property type="match status" value="1"/>
</dbReference>
<feature type="compositionally biased region" description="Gly residues" evidence="1">
    <location>
        <begin position="214"/>
        <end position="231"/>
    </location>
</feature>
<protein>
    <submittedName>
        <fullName evidence="3">DnaJ-domain-containing protein</fullName>
    </submittedName>
</protein>
<dbReference type="EMBL" id="ML976700">
    <property type="protein sequence ID" value="KAF1970477.1"/>
    <property type="molecule type" value="Genomic_DNA"/>
</dbReference>
<evidence type="ECO:0000256" key="1">
    <source>
        <dbReference type="SAM" id="MobiDB-lite"/>
    </source>
</evidence>
<organism evidence="3 4">
    <name type="scientific">Bimuria novae-zelandiae CBS 107.79</name>
    <dbReference type="NCBI Taxonomy" id="1447943"/>
    <lineage>
        <taxon>Eukaryota</taxon>
        <taxon>Fungi</taxon>
        <taxon>Dikarya</taxon>
        <taxon>Ascomycota</taxon>
        <taxon>Pezizomycotina</taxon>
        <taxon>Dothideomycetes</taxon>
        <taxon>Pleosporomycetidae</taxon>
        <taxon>Pleosporales</taxon>
        <taxon>Massarineae</taxon>
        <taxon>Didymosphaeriaceae</taxon>
        <taxon>Bimuria</taxon>
    </lineage>
</organism>
<proteinExistence type="predicted"/>
<dbReference type="InterPro" id="IPR001623">
    <property type="entry name" value="DnaJ_domain"/>
</dbReference>
<dbReference type="SUPFAM" id="SSF46565">
    <property type="entry name" value="Chaperone J-domain"/>
    <property type="match status" value="1"/>
</dbReference>
<evidence type="ECO:0000313" key="4">
    <source>
        <dbReference type="Proteomes" id="UP000800036"/>
    </source>
</evidence>
<dbReference type="OrthoDB" id="10250354at2759"/>
<dbReference type="PRINTS" id="PR00625">
    <property type="entry name" value="JDOMAIN"/>
</dbReference>
<dbReference type="Proteomes" id="UP000800036">
    <property type="component" value="Unassembled WGS sequence"/>
</dbReference>